<evidence type="ECO:0000313" key="1">
    <source>
        <dbReference type="EMBL" id="KAK9031801.1"/>
    </source>
</evidence>
<evidence type="ECO:0000313" key="2">
    <source>
        <dbReference type="Proteomes" id="UP001396334"/>
    </source>
</evidence>
<gene>
    <name evidence="1" type="ORF">V6N11_056089</name>
</gene>
<reference evidence="1 2" key="1">
    <citation type="journal article" date="2024" name="G3 (Bethesda)">
        <title>Genome assembly of Hibiscus sabdariffa L. provides insights into metabolisms of medicinal natural products.</title>
        <authorList>
            <person name="Kim T."/>
        </authorList>
    </citation>
    <scope>NUCLEOTIDE SEQUENCE [LARGE SCALE GENOMIC DNA]</scope>
    <source>
        <strain evidence="1">TK-2024</strain>
        <tissue evidence="1">Old leaves</tissue>
    </source>
</reference>
<comment type="caution">
    <text evidence="1">The sequence shown here is derived from an EMBL/GenBank/DDBJ whole genome shotgun (WGS) entry which is preliminary data.</text>
</comment>
<dbReference type="EMBL" id="JBBPBN010000009">
    <property type="protein sequence ID" value="KAK9031801.1"/>
    <property type="molecule type" value="Genomic_DNA"/>
</dbReference>
<keyword evidence="2" id="KW-1185">Reference proteome</keyword>
<accession>A0ABR2T2T8</accession>
<proteinExistence type="predicted"/>
<organism evidence="1 2">
    <name type="scientific">Hibiscus sabdariffa</name>
    <name type="common">roselle</name>
    <dbReference type="NCBI Taxonomy" id="183260"/>
    <lineage>
        <taxon>Eukaryota</taxon>
        <taxon>Viridiplantae</taxon>
        <taxon>Streptophyta</taxon>
        <taxon>Embryophyta</taxon>
        <taxon>Tracheophyta</taxon>
        <taxon>Spermatophyta</taxon>
        <taxon>Magnoliopsida</taxon>
        <taxon>eudicotyledons</taxon>
        <taxon>Gunneridae</taxon>
        <taxon>Pentapetalae</taxon>
        <taxon>rosids</taxon>
        <taxon>malvids</taxon>
        <taxon>Malvales</taxon>
        <taxon>Malvaceae</taxon>
        <taxon>Malvoideae</taxon>
        <taxon>Hibiscus</taxon>
    </lineage>
</organism>
<protein>
    <submittedName>
        <fullName evidence="1">Uncharacterized protein</fullName>
    </submittedName>
</protein>
<sequence>MGGANDSKQEVGGQKALHPGAVIPMTTRLGCFNTAFPHPSFSSFRLQLGAMPSPPRINPFVCSNYHLFGRRTLYRIFFDQTFIGRHLLF</sequence>
<name>A0ABR2T2T8_9ROSI</name>
<dbReference type="Proteomes" id="UP001396334">
    <property type="component" value="Unassembled WGS sequence"/>
</dbReference>